<sequence length="258" mass="29764">MFSKLRNIWNQRQAYIHLLSLWGIKYKCPICGFHSKDLNPIGIDNAAIRKYQIIGAGKRNVGCPKCGSTDRERLLYTYLNNELKIFNQPHTKILHIAPEIIIMRKFLNHGFTNYHCGDFFAEGQHADYSSELVKHMDVQNLPFDDNSFNLVICNHVLEHVHDDEKAMKEIYRVLCRGGAAILQVPISPILEKTISDPSITDPRILEEKFGQKDHVRLFGRDYPSKLESCGFVVNTLKLQQKHPKFGFNPEEVLFIGRK</sequence>
<dbReference type="EMBL" id="FUWU01000003">
    <property type="protein sequence ID" value="SJZ36577.1"/>
    <property type="molecule type" value="Genomic_DNA"/>
</dbReference>
<evidence type="ECO:0000313" key="2">
    <source>
        <dbReference type="EMBL" id="SJZ36577.1"/>
    </source>
</evidence>
<reference evidence="2 3" key="1">
    <citation type="submission" date="2017-02" db="EMBL/GenBank/DDBJ databases">
        <authorList>
            <person name="Peterson S.W."/>
        </authorList>
    </citation>
    <scope>NUCLEOTIDE SEQUENCE [LARGE SCALE GENOMIC DNA]</scope>
    <source>
        <strain evidence="2 3">ATCC 43854</strain>
    </source>
</reference>
<dbReference type="CDD" id="cd02440">
    <property type="entry name" value="AdoMet_MTases"/>
    <property type="match status" value="1"/>
</dbReference>
<dbReference type="SUPFAM" id="SSF53335">
    <property type="entry name" value="S-adenosyl-L-methionine-dependent methyltransferases"/>
    <property type="match status" value="1"/>
</dbReference>
<organism evidence="2 3">
    <name type="scientific">Fibrobacter intestinalis</name>
    <dbReference type="NCBI Taxonomy" id="28122"/>
    <lineage>
        <taxon>Bacteria</taxon>
        <taxon>Pseudomonadati</taxon>
        <taxon>Fibrobacterota</taxon>
        <taxon>Fibrobacteria</taxon>
        <taxon>Fibrobacterales</taxon>
        <taxon>Fibrobacteraceae</taxon>
        <taxon>Fibrobacter</taxon>
    </lineage>
</organism>
<dbReference type="Proteomes" id="UP000190449">
    <property type="component" value="Unassembled WGS sequence"/>
</dbReference>
<name>A0A1T4K2S5_9BACT</name>
<dbReference type="Pfam" id="PF08241">
    <property type="entry name" value="Methyltransf_11"/>
    <property type="match status" value="1"/>
</dbReference>
<gene>
    <name evidence="2" type="ORF">SAMN02745108_00249</name>
</gene>
<dbReference type="InterPro" id="IPR013216">
    <property type="entry name" value="Methyltransf_11"/>
</dbReference>
<dbReference type="AlphaFoldDB" id="A0A1T4K2S5"/>
<dbReference type="GO" id="GO:0032259">
    <property type="term" value="P:methylation"/>
    <property type="evidence" value="ECO:0007669"/>
    <property type="project" value="UniProtKB-KW"/>
</dbReference>
<evidence type="ECO:0000313" key="3">
    <source>
        <dbReference type="Proteomes" id="UP000190449"/>
    </source>
</evidence>
<protein>
    <submittedName>
        <fullName evidence="2">Methyltransferase domain-containing protein</fullName>
    </submittedName>
</protein>
<evidence type="ECO:0000259" key="1">
    <source>
        <dbReference type="Pfam" id="PF08241"/>
    </source>
</evidence>
<feature type="domain" description="Methyltransferase type 11" evidence="1">
    <location>
        <begin position="133"/>
        <end position="181"/>
    </location>
</feature>
<proteinExistence type="predicted"/>
<dbReference type="RefSeq" id="WP_078775435.1">
    <property type="nucleotide sequence ID" value="NZ_FUWU01000003.1"/>
</dbReference>
<dbReference type="Gene3D" id="3.40.50.150">
    <property type="entry name" value="Vaccinia Virus protein VP39"/>
    <property type="match status" value="1"/>
</dbReference>
<accession>A0A1T4K2S5</accession>
<dbReference type="STRING" id="28122.SAMN02745108_00249"/>
<dbReference type="InterPro" id="IPR029063">
    <property type="entry name" value="SAM-dependent_MTases_sf"/>
</dbReference>
<keyword evidence="2" id="KW-0808">Transferase</keyword>
<keyword evidence="2" id="KW-0489">Methyltransferase</keyword>
<dbReference type="GO" id="GO:0008757">
    <property type="term" value="F:S-adenosylmethionine-dependent methyltransferase activity"/>
    <property type="evidence" value="ECO:0007669"/>
    <property type="project" value="InterPro"/>
</dbReference>